<evidence type="ECO:0000313" key="2">
    <source>
        <dbReference type="Proteomes" id="UP000008672"/>
    </source>
</evidence>
<dbReference type="PANTHER" id="PTHR32344:SF1">
    <property type="entry name" value="U1-TYPE DOMAIN-CONTAINING PROTEIN"/>
    <property type="match status" value="1"/>
</dbReference>
<dbReference type="GO" id="GO:0006357">
    <property type="term" value="P:regulation of transcription by RNA polymerase II"/>
    <property type="evidence" value="ECO:0007669"/>
    <property type="project" value="InterPro"/>
</dbReference>
<dbReference type="Proteomes" id="UP000008672">
    <property type="component" value="Unassembled WGS sequence"/>
</dbReference>
<dbReference type="InParanoid" id="H3AA11"/>
<dbReference type="HOGENOM" id="CLU_025348_3_0_1"/>
<dbReference type="GeneTree" id="ENSGT00390000017898"/>
<organism evidence="1 2">
    <name type="scientific">Latimeria chalumnae</name>
    <name type="common">Coelacanth</name>
    <dbReference type="NCBI Taxonomy" id="7897"/>
    <lineage>
        <taxon>Eukaryota</taxon>
        <taxon>Metazoa</taxon>
        <taxon>Chordata</taxon>
        <taxon>Craniata</taxon>
        <taxon>Vertebrata</taxon>
        <taxon>Euteleostomi</taxon>
        <taxon>Coelacanthiformes</taxon>
        <taxon>Coelacanthidae</taxon>
        <taxon>Latimeria</taxon>
    </lineage>
</organism>
<protein>
    <recommendedName>
        <fullName evidence="3">DUF659 domain-containing protein</fullName>
    </recommendedName>
</protein>
<reference evidence="2" key="1">
    <citation type="submission" date="2011-08" db="EMBL/GenBank/DDBJ databases">
        <title>The draft genome of Latimeria chalumnae.</title>
        <authorList>
            <person name="Di Palma F."/>
            <person name="Alfoldi J."/>
            <person name="Johnson J."/>
            <person name="Berlin A."/>
            <person name="Gnerre S."/>
            <person name="Jaffe D."/>
            <person name="MacCallum I."/>
            <person name="Young S."/>
            <person name="Walker B.J."/>
            <person name="Lander E."/>
            <person name="Lindblad-Toh K."/>
        </authorList>
    </citation>
    <scope>NUCLEOTIDE SEQUENCE [LARGE SCALE GENOMIC DNA]</scope>
    <source>
        <strain evidence="2">Wild caught</strain>
    </source>
</reference>
<name>H3AA11_LATCH</name>
<dbReference type="PANTHER" id="PTHR32344">
    <property type="entry name" value="U1-TYPE DOMAIN-CONTAINING PROTEIN"/>
    <property type="match status" value="1"/>
</dbReference>
<dbReference type="GO" id="GO:0005634">
    <property type="term" value="C:nucleus"/>
    <property type="evidence" value="ECO:0007669"/>
    <property type="project" value="InterPro"/>
</dbReference>
<dbReference type="eggNOG" id="ENOG502S52Z">
    <property type="taxonomic scope" value="Eukaryota"/>
</dbReference>
<dbReference type="InterPro" id="IPR033375">
    <property type="entry name" value="Cggbp1"/>
</dbReference>
<dbReference type="GO" id="GO:0003690">
    <property type="term" value="F:double-stranded DNA binding"/>
    <property type="evidence" value="ECO:0007669"/>
    <property type="project" value="InterPro"/>
</dbReference>
<evidence type="ECO:0000313" key="1">
    <source>
        <dbReference type="Ensembl" id="ENSLACP00000006482.1"/>
    </source>
</evidence>
<keyword evidence="2" id="KW-1185">Reference proteome</keyword>
<reference evidence="1" key="2">
    <citation type="submission" date="2025-08" db="UniProtKB">
        <authorList>
            <consortium name="Ensembl"/>
        </authorList>
    </citation>
    <scope>IDENTIFICATION</scope>
</reference>
<evidence type="ECO:0008006" key="3">
    <source>
        <dbReference type="Google" id="ProtNLM"/>
    </source>
</evidence>
<dbReference type="Ensembl" id="ENSLACT00000006535.1">
    <property type="protein sequence ID" value="ENSLACP00000006482.1"/>
    <property type="gene ID" value="ENSLACG00000005748.1"/>
</dbReference>
<proteinExistence type="predicted"/>
<dbReference type="EMBL" id="AFYH01178493">
    <property type="status" value="NOT_ANNOTATED_CDS"/>
    <property type="molecule type" value="Genomic_DNA"/>
</dbReference>
<dbReference type="STRING" id="7897.ENSLACP00000006482"/>
<dbReference type="InterPro" id="IPR012337">
    <property type="entry name" value="RNaseH-like_sf"/>
</dbReference>
<dbReference type="AlphaFoldDB" id="H3AA11"/>
<dbReference type="SUPFAM" id="SSF53098">
    <property type="entry name" value="Ribonuclease H-like"/>
    <property type="match status" value="1"/>
</dbReference>
<reference evidence="1" key="3">
    <citation type="submission" date="2025-09" db="UniProtKB">
        <authorList>
            <consortium name="Ensembl"/>
        </authorList>
    </citation>
    <scope>IDENTIFICATION</scope>
</reference>
<dbReference type="EMBL" id="AFYH01178494">
    <property type="status" value="NOT_ANNOTATED_CDS"/>
    <property type="molecule type" value="Genomic_DNA"/>
</dbReference>
<accession>H3AA11</accession>
<sequence>IMFCSTCNIAVDHKRKATCDRHLEASTHLEKKKKMESAAVSSPEKQVTVKALFGTKTAQHEIRKVALFNLVEAFTSANLPFNALDSPALHSYLEESLKSVRVLPTSQWLRSEYLPKVFNYHVAEVKIKLADAISVSIVCDETTDVQDCYVLNVLAVPSLNTFSGNINSNYECIVFKATNFKTVSQAVLETLQKFDVPYTKVYGFVTDDAMYMNKCWEKSLKHMFLNGVHVICSAHLLNLLGDIWRKNFDSVNDLVVAVKKAFTVIPAKKARFKQFLKEHGKSTALPPLPVIARWNTWFHAVFYHAEHLDDYIYFFQEESTACQNVVTLASTEKVVTDIKEIALNAPPLVHMLEKYEGDEVKEHVLYDELLDFARLSTLALSEDAVCSSIPAFEDNVRAKAQLRVYMRETQCHQIGLNERFELHRGAISVPVHSASAERSFSHYAALLADNRRSIKPENINSTIYLVCTETS</sequence>